<name>A0A2C5ZFS4_9HYPO</name>
<evidence type="ECO:0008006" key="4">
    <source>
        <dbReference type="Google" id="ProtNLM"/>
    </source>
</evidence>
<dbReference type="EMBL" id="NJES01000072">
    <property type="protein sequence ID" value="PHH78650.1"/>
    <property type="molecule type" value="Genomic_DNA"/>
</dbReference>
<proteinExistence type="predicted"/>
<reference evidence="2 3" key="1">
    <citation type="submission" date="2017-06" db="EMBL/GenBank/DDBJ databases">
        <title>Ant-infecting Ophiocordyceps genomes reveal a high diversity of potential behavioral manipulation genes and a possible major role for enterotoxins.</title>
        <authorList>
            <person name="De Bekker C."/>
            <person name="Evans H.C."/>
            <person name="Brachmann A."/>
            <person name="Hughes D.P."/>
        </authorList>
    </citation>
    <scope>NUCLEOTIDE SEQUENCE [LARGE SCALE GENOMIC DNA]</scope>
    <source>
        <strain evidence="2 3">Map16</strain>
    </source>
</reference>
<keyword evidence="1" id="KW-0732">Signal</keyword>
<organism evidence="2 3">
    <name type="scientific">Ophiocordyceps camponoti-rufipedis</name>
    <dbReference type="NCBI Taxonomy" id="2004952"/>
    <lineage>
        <taxon>Eukaryota</taxon>
        <taxon>Fungi</taxon>
        <taxon>Dikarya</taxon>
        <taxon>Ascomycota</taxon>
        <taxon>Pezizomycotina</taxon>
        <taxon>Sordariomycetes</taxon>
        <taxon>Hypocreomycetidae</taxon>
        <taxon>Hypocreales</taxon>
        <taxon>Ophiocordycipitaceae</taxon>
        <taxon>Ophiocordyceps</taxon>
    </lineage>
</organism>
<sequence length="140" mass="15637">MKPSLPLFLSFCTLAASTFWVDELVVKPWNCLTICTEVGGISTWTPSRLKPSDKKGWQASVITYKDEIECHCTTPVSHPVASNDREARCVDKCESKGGAWQGKDPVTNGWRIVYFMDGDLACPCYMVQPRNGIEGFWKAV</sequence>
<evidence type="ECO:0000313" key="3">
    <source>
        <dbReference type="Proteomes" id="UP000226431"/>
    </source>
</evidence>
<dbReference type="Proteomes" id="UP000226431">
    <property type="component" value="Unassembled WGS sequence"/>
</dbReference>
<keyword evidence="3" id="KW-1185">Reference proteome</keyword>
<accession>A0A2C5ZFS4</accession>
<evidence type="ECO:0000256" key="1">
    <source>
        <dbReference type="SAM" id="SignalP"/>
    </source>
</evidence>
<protein>
    <recommendedName>
        <fullName evidence="4">WSC domain-containing protein</fullName>
    </recommendedName>
</protein>
<dbReference type="AlphaFoldDB" id="A0A2C5ZFS4"/>
<comment type="caution">
    <text evidence="2">The sequence shown here is derived from an EMBL/GenBank/DDBJ whole genome shotgun (WGS) entry which is preliminary data.</text>
</comment>
<feature type="signal peptide" evidence="1">
    <location>
        <begin position="1"/>
        <end position="17"/>
    </location>
</feature>
<feature type="chain" id="PRO_5012383504" description="WSC domain-containing protein" evidence="1">
    <location>
        <begin position="18"/>
        <end position="140"/>
    </location>
</feature>
<gene>
    <name evidence="2" type="ORF">CDD80_6542</name>
</gene>
<evidence type="ECO:0000313" key="2">
    <source>
        <dbReference type="EMBL" id="PHH78650.1"/>
    </source>
</evidence>
<dbReference type="OrthoDB" id="10605586at2759"/>